<dbReference type="PROSITE" id="PS51352">
    <property type="entry name" value="THIOREDOXIN_2"/>
    <property type="match status" value="1"/>
</dbReference>
<gene>
    <name evidence="7" type="ORF">UFOPK2761_03184</name>
</gene>
<dbReference type="Pfam" id="PF13462">
    <property type="entry name" value="Thioredoxin_4"/>
    <property type="match status" value="1"/>
</dbReference>
<keyword evidence="2" id="KW-0732">Signal</keyword>
<keyword evidence="3" id="KW-0560">Oxidoreductase</keyword>
<dbReference type="PANTHER" id="PTHR13887">
    <property type="entry name" value="GLUTATHIONE S-TRANSFERASE KAPPA"/>
    <property type="match status" value="1"/>
</dbReference>
<keyword evidence="5" id="KW-0676">Redox-active center</keyword>
<protein>
    <submittedName>
        <fullName evidence="7">Unannotated protein</fullName>
    </submittedName>
</protein>
<dbReference type="InterPro" id="IPR036249">
    <property type="entry name" value="Thioredoxin-like_sf"/>
</dbReference>
<organism evidence="7">
    <name type="scientific">freshwater metagenome</name>
    <dbReference type="NCBI Taxonomy" id="449393"/>
    <lineage>
        <taxon>unclassified sequences</taxon>
        <taxon>metagenomes</taxon>
        <taxon>ecological metagenomes</taxon>
    </lineage>
</organism>
<keyword evidence="4" id="KW-1015">Disulfide bond</keyword>
<evidence type="ECO:0000256" key="3">
    <source>
        <dbReference type="ARBA" id="ARBA00023002"/>
    </source>
</evidence>
<comment type="similarity">
    <text evidence="1">Belongs to the thioredoxin family. DsbA subfamily.</text>
</comment>
<feature type="domain" description="Thioredoxin" evidence="6">
    <location>
        <begin position="35"/>
        <end position="219"/>
    </location>
</feature>
<evidence type="ECO:0000256" key="2">
    <source>
        <dbReference type="ARBA" id="ARBA00022729"/>
    </source>
</evidence>
<evidence type="ECO:0000313" key="7">
    <source>
        <dbReference type="EMBL" id="CAB4767563.1"/>
    </source>
</evidence>
<evidence type="ECO:0000256" key="5">
    <source>
        <dbReference type="ARBA" id="ARBA00023284"/>
    </source>
</evidence>
<evidence type="ECO:0000256" key="1">
    <source>
        <dbReference type="ARBA" id="ARBA00005791"/>
    </source>
</evidence>
<dbReference type="Gene3D" id="3.40.30.10">
    <property type="entry name" value="Glutaredoxin"/>
    <property type="match status" value="1"/>
</dbReference>
<dbReference type="PANTHER" id="PTHR13887:SF14">
    <property type="entry name" value="DISULFIDE BOND FORMATION PROTEIN D"/>
    <property type="match status" value="1"/>
</dbReference>
<dbReference type="InterPro" id="IPR012336">
    <property type="entry name" value="Thioredoxin-like_fold"/>
</dbReference>
<name>A0A6J6V9K0_9ZZZZ</name>
<sequence>MTNQNKAAVALGVLVTIAVVAMLLVVQSRGGDQPAPVATGSPEESMLVREDSRILGEEGSSGVTFVEFLDFECEACAAAYPAVEQLRQEYAGEVTFVARYFPLPGHFNAERAARAVESAARQGELEAMYQRMYETQAEWGEAQVPHDDLFRGFAEEIGLDMQQYDADYASDEVAARVQRDVDDGLELGVQGTPTFYVDGEPLQPRTYEDFTSAIDAALASS</sequence>
<reference evidence="7" key="1">
    <citation type="submission" date="2020-05" db="EMBL/GenBank/DDBJ databases">
        <authorList>
            <person name="Chiriac C."/>
            <person name="Salcher M."/>
            <person name="Ghai R."/>
            <person name="Kavagutti S V."/>
        </authorList>
    </citation>
    <scope>NUCLEOTIDE SEQUENCE</scope>
</reference>
<dbReference type="InterPro" id="IPR013766">
    <property type="entry name" value="Thioredoxin_domain"/>
</dbReference>
<dbReference type="AlphaFoldDB" id="A0A6J6V9K0"/>
<proteinExistence type="inferred from homology"/>
<dbReference type="GO" id="GO:0016491">
    <property type="term" value="F:oxidoreductase activity"/>
    <property type="evidence" value="ECO:0007669"/>
    <property type="project" value="UniProtKB-KW"/>
</dbReference>
<evidence type="ECO:0000256" key="4">
    <source>
        <dbReference type="ARBA" id="ARBA00023157"/>
    </source>
</evidence>
<dbReference type="EMBL" id="CAEZYQ010000039">
    <property type="protein sequence ID" value="CAB4767563.1"/>
    <property type="molecule type" value="Genomic_DNA"/>
</dbReference>
<dbReference type="SUPFAM" id="SSF52833">
    <property type="entry name" value="Thioredoxin-like"/>
    <property type="match status" value="1"/>
</dbReference>
<evidence type="ECO:0000259" key="6">
    <source>
        <dbReference type="PROSITE" id="PS51352"/>
    </source>
</evidence>
<accession>A0A6J6V9K0</accession>